<comment type="caution">
    <text evidence="3">The sequence shown here is derived from an EMBL/GenBank/DDBJ whole genome shotgun (WGS) entry which is preliminary data.</text>
</comment>
<keyword evidence="4" id="KW-1185">Reference proteome</keyword>
<dbReference type="InterPro" id="IPR000873">
    <property type="entry name" value="AMP-dep_synth/lig_dom"/>
</dbReference>
<dbReference type="Proteomes" id="UP000309174">
    <property type="component" value="Unassembled WGS sequence"/>
</dbReference>
<dbReference type="GO" id="GO:0031177">
    <property type="term" value="F:phosphopantetheine binding"/>
    <property type="evidence" value="ECO:0007669"/>
    <property type="project" value="TreeGrafter"/>
</dbReference>
<dbReference type="AlphaFoldDB" id="A0A5C4JCH6"/>
<dbReference type="GO" id="GO:0005829">
    <property type="term" value="C:cytosol"/>
    <property type="evidence" value="ECO:0007669"/>
    <property type="project" value="TreeGrafter"/>
</dbReference>
<organism evidence="3 4">
    <name type="scientific">Actinomadura soli</name>
    <dbReference type="NCBI Taxonomy" id="2508997"/>
    <lineage>
        <taxon>Bacteria</taxon>
        <taxon>Bacillati</taxon>
        <taxon>Actinomycetota</taxon>
        <taxon>Actinomycetes</taxon>
        <taxon>Streptosporangiales</taxon>
        <taxon>Thermomonosporaceae</taxon>
        <taxon>Actinomadura</taxon>
    </lineage>
</organism>
<reference evidence="3 4" key="1">
    <citation type="submission" date="2019-05" db="EMBL/GenBank/DDBJ databases">
        <title>Draft genome sequence of Actinomadura sp. 14C53.</title>
        <authorList>
            <person name="Saricaoglu S."/>
            <person name="Isik K."/>
        </authorList>
    </citation>
    <scope>NUCLEOTIDE SEQUENCE [LARGE SCALE GENOMIC DNA]</scope>
    <source>
        <strain evidence="3 4">14C53</strain>
    </source>
</reference>
<dbReference type="SUPFAM" id="SSF56801">
    <property type="entry name" value="Acetyl-CoA synthetase-like"/>
    <property type="match status" value="2"/>
</dbReference>
<dbReference type="PANTHER" id="PTHR45527">
    <property type="entry name" value="NONRIBOSOMAL PEPTIDE SYNTHETASE"/>
    <property type="match status" value="1"/>
</dbReference>
<dbReference type="EMBL" id="VCKW01000065">
    <property type="protein sequence ID" value="TMR01165.1"/>
    <property type="molecule type" value="Genomic_DNA"/>
</dbReference>
<feature type="domain" description="AMP-dependent synthetase/ligase" evidence="2">
    <location>
        <begin position="173"/>
        <end position="250"/>
    </location>
</feature>
<dbReference type="Pfam" id="PF00501">
    <property type="entry name" value="AMP-binding"/>
    <property type="match status" value="1"/>
</dbReference>
<feature type="region of interest" description="Disordered" evidence="1">
    <location>
        <begin position="299"/>
        <end position="323"/>
    </location>
</feature>
<protein>
    <recommendedName>
        <fullName evidence="2">AMP-dependent synthetase/ligase domain-containing protein</fullName>
    </recommendedName>
</protein>
<feature type="compositionally biased region" description="Basic and acidic residues" evidence="1">
    <location>
        <begin position="299"/>
        <end position="312"/>
    </location>
</feature>
<evidence type="ECO:0000259" key="2">
    <source>
        <dbReference type="Pfam" id="PF00501"/>
    </source>
</evidence>
<sequence>MIPARPSPIRWSRCHIRWHPCNSSAESLTGRLCMINRSVSCRFPPAADSGRDVIIPPAPPDRATAILPLGGRALDGAGAMIVAAFLAVARKYTGTNGFDVDVLDTTRRDYPRDASIHELFASHAAARPARIAIVHGDVSLTYGDLAERAGRLAATLRERGVRRHDRVALSIARVLEACPGLRVLNGYGPPENTTFSTTHHVSAPPSGRIPIGAPIANSTAHVVDLDGLPQPIGVPGELLVGGDGLADGYFGRPELDAAVFTTARFGAGDRHYRTGDLARRHPDGTIDLLGRLDDQVGARGLRAEPGEAERRPASITTTGRERS</sequence>
<accession>A0A5C4JCH6</accession>
<feature type="compositionally biased region" description="Polar residues" evidence="1">
    <location>
        <begin position="314"/>
        <end position="323"/>
    </location>
</feature>
<evidence type="ECO:0000313" key="3">
    <source>
        <dbReference type="EMBL" id="TMR01165.1"/>
    </source>
</evidence>
<evidence type="ECO:0000313" key="4">
    <source>
        <dbReference type="Proteomes" id="UP000309174"/>
    </source>
</evidence>
<proteinExistence type="predicted"/>
<dbReference type="InterPro" id="IPR042099">
    <property type="entry name" value="ANL_N_sf"/>
</dbReference>
<dbReference type="GO" id="GO:0043041">
    <property type="term" value="P:amino acid activation for nonribosomal peptide biosynthetic process"/>
    <property type="evidence" value="ECO:0007669"/>
    <property type="project" value="TreeGrafter"/>
</dbReference>
<dbReference type="GO" id="GO:0044550">
    <property type="term" value="P:secondary metabolite biosynthetic process"/>
    <property type="evidence" value="ECO:0007669"/>
    <property type="project" value="TreeGrafter"/>
</dbReference>
<dbReference type="PANTHER" id="PTHR45527:SF1">
    <property type="entry name" value="FATTY ACID SYNTHASE"/>
    <property type="match status" value="1"/>
</dbReference>
<gene>
    <name evidence="3" type="ORF">ETD83_15050</name>
</gene>
<name>A0A5C4JCH6_9ACTN</name>
<dbReference type="Gene3D" id="3.40.50.12780">
    <property type="entry name" value="N-terminal domain of ligase-like"/>
    <property type="match status" value="2"/>
</dbReference>
<evidence type="ECO:0000256" key="1">
    <source>
        <dbReference type="SAM" id="MobiDB-lite"/>
    </source>
</evidence>
<dbReference type="OrthoDB" id="2472181at2"/>